<evidence type="ECO:0000259" key="3">
    <source>
        <dbReference type="PROSITE" id="PS50213"/>
    </source>
</evidence>
<comment type="similarity">
    <text evidence="1">Belongs to the Cu-Zn superoxide dismutase family.</text>
</comment>
<sequence length="416" mass="42290">MKLNKLILGLGLGCLLAASTAFAAHYTPIRFVAELSGDNEVPAVSTDATGTAELWLYPETNTYTLSVTTTGLSGAITGSHIHEAAAGSNGAVAIGLGDFSSYTAAAGGFYAGTFSGDYDGDLEALLAGEAYVNIHTAINPGGELRGQLNRQIDGRITALNYSARGLINPGNGRVGTIIGGFVLGTETKVLIRAMGESLQDFGINNALPDAAIELYNSGEVLIASNDDWKLTQSANVQSTGFAPLVDSDAAIVATLPAGSYTTQVDSSKGAGVAVLEVYVLGMDDLVAVLSATGQHDTLVAAIEAAGLDGVLMGPGPFTVFAPTDAAFAALPAGTLDNLLLPANVADLQSLLLYHVLSGSVMAGDLSDNLSVSTLQGSDVTITLPASGPMVNAAAITEVDIQTSNGVIHSIDSVLMP</sequence>
<dbReference type="InterPro" id="IPR036423">
    <property type="entry name" value="SOD-like_Cu/Zn_dom_sf"/>
</dbReference>
<dbReference type="PROSITE" id="PS50933">
    <property type="entry name" value="CHRD"/>
    <property type="match status" value="1"/>
</dbReference>
<proteinExistence type="inferred from homology"/>
<gene>
    <name evidence="5" type="ORF">K1X11_020665</name>
</gene>
<keyword evidence="2" id="KW-0732">Signal</keyword>
<dbReference type="SUPFAM" id="SSF49329">
    <property type="entry name" value="Cu,Zn superoxide dismutase-like"/>
    <property type="match status" value="1"/>
</dbReference>
<dbReference type="PANTHER" id="PTHR10900">
    <property type="entry name" value="PERIOSTIN-RELATED"/>
    <property type="match status" value="1"/>
</dbReference>
<reference evidence="5 6" key="1">
    <citation type="submission" date="2021-08" db="EMBL/GenBank/DDBJ databases">
        <authorList>
            <person name="Zhang D."/>
            <person name="Zhang A."/>
            <person name="Wang L."/>
        </authorList>
    </citation>
    <scope>NUCLEOTIDE SEQUENCE [LARGE SCALE GENOMIC DNA]</scope>
    <source>
        <strain evidence="5 6">WL0086</strain>
    </source>
</reference>
<feature type="chain" id="PRO_5046606172" evidence="2">
    <location>
        <begin position="24"/>
        <end position="416"/>
    </location>
</feature>
<evidence type="ECO:0000313" key="6">
    <source>
        <dbReference type="Proteomes" id="UP000738431"/>
    </source>
</evidence>
<dbReference type="SUPFAM" id="SSF82153">
    <property type="entry name" value="FAS1 domain"/>
    <property type="match status" value="1"/>
</dbReference>
<feature type="signal peptide" evidence="2">
    <location>
        <begin position="1"/>
        <end position="23"/>
    </location>
</feature>
<protein>
    <submittedName>
        <fullName evidence="5">Fasciclin domain-containing protein</fullName>
    </submittedName>
</protein>
<dbReference type="Gene3D" id="2.30.180.10">
    <property type="entry name" value="FAS1 domain"/>
    <property type="match status" value="1"/>
</dbReference>
<dbReference type="SMART" id="SM00754">
    <property type="entry name" value="CHRD"/>
    <property type="match status" value="1"/>
</dbReference>
<dbReference type="PROSITE" id="PS50213">
    <property type="entry name" value="FAS1"/>
    <property type="match status" value="1"/>
</dbReference>
<evidence type="ECO:0000313" key="5">
    <source>
        <dbReference type="EMBL" id="WRQ87233.1"/>
    </source>
</evidence>
<name>A0ABZ1C7I9_9BACT</name>
<dbReference type="InterPro" id="IPR000782">
    <property type="entry name" value="FAS1_domain"/>
</dbReference>
<evidence type="ECO:0000256" key="1">
    <source>
        <dbReference type="ARBA" id="ARBA00010457"/>
    </source>
</evidence>
<dbReference type="InterPro" id="IPR036378">
    <property type="entry name" value="FAS1_dom_sf"/>
</dbReference>
<dbReference type="SMART" id="SM00554">
    <property type="entry name" value="FAS1"/>
    <property type="match status" value="1"/>
</dbReference>
<feature type="domain" description="CHRD" evidence="4">
    <location>
        <begin position="27"/>
        <end position="153"/>
    </location>
</feature>
<feature type="domain" description="FAS1" evidence="3">
    <location>
        <begin position="282"/>
        <end position="414"/>
    </location>
</feature>
<dbReference type="Proteomes" id="UP000738431">
    <property type="component" value="Chromosome"/>
</dbReference>
<dbReference type="EMBL" id="CP139781">
    <property type="protein sequence ID" value="WRQ87233.1"/>
    <property type="molecule type" value="Genomic_DNA"/>
</dbReference>
<dbReference type="RefSeq" id="WP_221029354.1">
    <property type="nucleotide sequence ID" value="NZ_CP139781.1"/>
</dbReference>
<evidence type="ECO:0000259" key="4">
    <source>
        <dbReference type="PROSITE" id="PS50933"/>
    </source>
</evidence>
<accession>A0ABZ1C7I9</accession>
<dbReference type="PANTHER" id="PTHR10900:SF77">
    <property type="entry name" value="FI19380P1"/>
    <property type="match status" value="1"/>
</dbReference>
<dbReference type="Pfam" id="PF02469">
    <property type="entry name" value="Fasciclin"/>
    <property type="match status" value="1"/>
</dbReference>
<evidence type="ECO:0000256" key="2">
    <source>
        <dbReference type="SAM" id="SignalP"/>
    </source>
</evidence>
<keyword evidence="6" id="KW-1185">Reference proteome</keyword>
<dbReference type="InterPro" id="IPR050904">
    <property type="entry name" value="Adhesion/Biosynth-related"/>
</dbReference>
<organism evidence="5 6">
    <name type="scientific">Actomonas aquatica</name>
    <dbReference type="NCBI Taxonomy" id="2866162"/>
    <lineage>
        <taxon>Bacteria</taxon>
        <taxon>Pseudomonadati</taxon>
        <taxon>Verrucomicrobiota</taxon>
        <taxon>Opitutia</taxon>
        <taxon>Opitutales</taxon>
        <taxon>Opitutaceae</taxon>
        <taxon>Actomonas</taxon>
    </lineage>
</organism>
<dbReference type="InterPro" id="IPR010895">
    <property type="entry name" value="CHRD"/>
</dbReference>
<reference evidence="5 6" key="2">
    <citation type="submission" date="2023-12" db="EMBL/GenBank/DDBJ databases">
        <title>Description of an unclassified Opitutus bacterium of Verrucomicrobiota.</title>
        <authorList>
            <person name="Zhang D.-F."/>
        </authorList>
    </citation>
    <scope>NUCLEOTIDE SEQUENCE [LARGE SCALE GENOMIC DNA]</scope>
    <source>
        <strain evidence="5 6">WL0086</strain>
    </source>
</reference>
<dbReference type="Pfam" id="PF07452">
    <property type="entry name" value="CHRD"/>
    <property type="match status" value="1"/>
</dbReference>